<comment type="caution">
    <text evidence="1">The sequence shown here is derived from an EMBL/GenBank/DDBJ whole genome shotgun (WGS) entry which is preliminary data.</text>
</comment>
<dbReference type="EMBL" id="JBDJPC010000023">
    <property type="protein sequence ID" value="KAL1487647.1"/>
    <property type="molecule type" value="Genomic_DNA"/>
</dbReference>
<proteinExistence type="predicted"/>
<dbReference type="Proteomes" id="UP001566132">
    <property type="component" value="Unassembled WGS sequence"/>
</dbReference>
<reference evidence="1 2" key="1">
    <citation type="submission" date="2024-05" db="EMBL/GenBank/DDBJ databases">
        <title>Genetic variation in Jamaican populations of the coffee berry borer (Hypothenemus hampei).</title>
        <authorList>
            <person name="Errbii M."/>
            <person name="Myrie A."/>
        </authorList>
    </citation>
    <scope>NUCLEOTIDE SEQUENCE [LARGE SCALE GENOMIC DNA]</scope>
    <source>
        <strain evidence="1">JA-Hopewell-2020-01-JO</strain>
        <tissue evidence="1">Whole body</tissue>
    </source>
</reference>
<keyword evidence="2" id="KW-1185">Reference proteome</keyword>
<dbReference type="AlphaFoldDB" id="A0ABD1DZ15"/>
<evidence type="ECO:0000313" key="1">
    <source>
        <dbReference type="EMBL" id="KAL1487647.1"/>
    </source>
</evidence>
<protein>
    <submittedName>
        <fullName evidence="1">Uncharacterized protein</fullName>
    </submittedName>
</protein>
<gene>
    <name evidence="1" type="ORF">ABEB36_015691</name>
</gene>
<evidence type="ECO:0000313" key="2">
    <source>
        <dbReference type="Proteomes" id="UP001566132"/>
    </source>
</evidence>
<organism evidence="1 2">
    <name type="scientific">Hypothenemus hampei</name>
    <name type="common">Coffee berry borer</name>
    <dbReference type="NCBI Taxonomy" id="57062"/>
    <lineage>
        <taxon>Eukaryota</taxon>
        <taxon>Metazoa</taxon>
        <taxon>Ecdysozoa</taxon>
        <taxon>Arthropoda</taxon>
        <taxon>Hexapoda</taxon>
        <taxon>Insecta</taxon>
        <taxon>Pterygota</taxon>
        <taxon>Neoptera</taxon>
        <taxon>Endopterygota</taxon>
        <taxon>Coleoptera</taxon>
        <taxon>Polyphaga</taxon>
        <taxon>Cucujiformia</taxon>
        <taxon>Curculionidae</taxon>
        <taxon>Scolytinae</taxon>
        <taxon>Hypothenemus</taxon>
    </lineage>
</organism>
<sequence length="114" mass="12787">MVVRTVPFSARNTNKCVAPACKKLRIPHSGLVYFGKIPSSVGKTAVYMCAAGRLRRTCVVASTEKSPSVFREFFEAISHRFAPDKTWNSVLNLDLLKIRDVRCKICPKPITFIK</sequence>
<name>A0ABD1DZ15_HYPHA</name>
<accession>A0ABD1DZ15</accession>